<keyword evidence="2" id="KW-0560">Oxidoreductase</keyword>
<dbReference type="AlphaFoldDB" id="A0A9W6CVV4"/>
<evidence type="ECO:0000256" key="1">
    <source>
        <dbReference type="ARBA" id="ARBA00022630"/>
    </source>
</evidence>
<protein>
    <submittedName>
        <fullName evidence="5">Fused response regulator/thioredoxin-disulfide reductase</fullName>
    </submittedName>
</protein>
<name>A0A9W6CVV4_9MICO</name>
<dbReference type="EMBL" id="BSDP01000001">
    <property type="protein sequence ID" value="GLI26274.1"/>
    <property type="molecule type" value="Genomic_DNA"/>
</dbReference>
<sequence>MTTPGATPVPVLLVAAAPATRDVVCDELARRYSADYRVEPVAPDEATARIADLRNAGDDLALVLADDPQHAEDGGTVFTAAKEAFPDVRRGLLIPWGSWADPAMAAQVRQLLAGVQIDTYVVVPRHSPDERFHRTIAEFLEEFARGADARHPGFTVIGDDAQPRTHVLSNLLLRGGVHHDRLAPDAPDAAKLLDDSGVAYSGVPLVRTAEGRVLVDPSDTELASAHGLETTLPDEVVDLAIVGAGPAGLAAAVYAASEGLTTLVLESESVGGQAASSSLIRNYLGFPRGVAGSDLAQRAYQQAWMFGARFAHARPVTGLDTGDPARFRLTVDAGPAARPGEVLARSVILATGVSYRRLAVPSLKPFIGATVFYGVSAAEARAQTGRDVLIVGGGNSAGQAALHVARYARSVTLVVRGVSLADSMSQYLIEQLEAVGVVIRTESRIAMAHPDDEGRLAAIDLEHTATGARTTVPAGAVFVTIGARPRTDWVGDAVLRDRWGSIITGPDVVAEGGRRVWPHERPPAPNEASVPGVFAVGDVRRGSIKRVASAVGEGSVTVSSVHRHLGEFDAP</sequence>
<dbReference type="InterPro" id="IPR023753">
    <property type="entry name" value="FAD/NAD-binding_dom"/>
</dbReference>
<dbReference type="InterPro" id="IPR036188">
    <property type="entry name" value="FAD/NAD-bd_sf"/>
</dbReference>
<dbReference type="InterPro" id="IPR050097">
    <property type="entry name" value="Ferredoxin-NADP_redctase_2"/>
</dbReference>
<comment type="catalytic activity">
    <reaction evidence="3">
        <text>[thioredoxin]-dithiol + NADP(+) = [thioredoxin]-disulfide + NADPH + H(+)</text>
        <dbReference type="Rhea" id="RHEA:20345"/>
        <dbReference type="Rhea" id="RHEA-COMP:10698"/>
        <dbReference type="Rhea" id="RHEA-COMP:10700"/>
        <dbReference type="ChEBI" id="CHEBI:15378"/>
        <dbReference type="ChEBI" id="CHEBI:29950"/>
        <dbReference type="ChEBI" id="CHEBI:50058"/>
        <dbReference type="ChEBI" id="CHEBI:57783"/>
        <dbReference type="ChEBI" id="CHEBI:58349"/>
        <dbReference type="EC" id="1.8.1.9"/>
    </reaction>
</comment>
<dbReference type="PRINTS" id="PR00368">
    <property type="entry name" value="FADPNR"/>
</dbReference>
<gene>
    <name evidence="5" type="ORF">ARHIZOSPH14_05160</name>
</gene>
<evidence type="ECO:0000313" key="5">
    <source>
        <dbReference type="EMBL" id="GLI26274.1"/>
    </source>
</evidence>
<evidence type="ECO:0000259" key="4">
    <source>
        <dbReference type="Pfam" id="PF07992"/>
    </source>
</evidence>
<accession>A0A9W6CVV4</accession>
<dbReference type="PANTHER" id="PTHR48105">
    <property type="entry name" value="THIOREDOXIN REDUCTASE 1-RELATED-RELATED"/>
    <property type="match status" value="1"/>
</dbReference>
<keyword evidence="6" id="KW-1185">Reference proteome</keyword>
<comment type="caution">
    <text evidence="5">The sequence shown here is derived from an EMBL/GenBank/DDBJ whole genome shotgun (WGS) entry which is preliminary data.</text>
</comment>
<dbReference type="PRINTS" id="PR00469">
    <property type="entry name" value="PNDRDTASEII"/>
</dbReference>
<keyword evidence="1" id="KW-0285">Flavoprotein</keyword>
<dbReference type="GO" id="GO:0004791">
    <property type="term" value="F:thioredoxin-disulfide reductase (NADPH) activity"/>
    <property type="evidence" value="ECO:0007669"/>
    <property type="project" value="UniProtKB-EC"/>
</dbReference>
<feature type="domain" description="FAD/NAD(P)-binding" evidence="4">
    <location>
        <begin position="238"/>
        <end position="554"/>
    </location>
</feature>
<proteinExistence type="predicted"/>
<dbReference type="Proteomes" id="UP001144396">
    <property type="component" value="Unassembled WGS sequence"/>
</dbReference>
<evidence type="ECO:0000256" key="3">
    <source>
        <dbReference type="ARBA" id="ARBA00048132"/>
    </source>
</evidence>
<organism evidence="5 6">
    <name type="scientific">Agromyces rhizosphaerae</name>
    <dbReference type="NCBI Taxonomy" id="88374"/>
    <lineage>
        <taxon>Bacteria</taxon>
        <taxon>Bacillati</taxon>
        <taxon>Actinomycetota</taxon>
        <taxon>Actinomycetes</taxon>
        <taxon>Micrococcales</taxon>
        <taxon>Microbacteriaceae</taxon>
        <taxon>Agromyces</taxon>
    </lineage>
</organism>
<dbReference type="Pfam" id="PF07992">
    <property type="entry name" value="Pyr_redox_2"/>
    <property type="match status" value="1"/>
</dbReference>
<evidence type="ECO:0000256" key="2">
    <source>
        <dbReference type="ARBA" id="ARBA00023002"/>
    </source>
</evidence>
<dbReference type="SUPFAM" id="SSF51905">
    <property type="entry name" value="FAD/NAD(P)-binding domain"/>
    <property type="match status" value="1"/>
</dbReference>
<reference evidence="5" key="1">
    <citation type="submission" date="2022-12" db="EMBL/GenBank/DDBJ databases">
        <title>Reference genome sequencing for broad-spectrum identification of bacterial and archaeal isolates by mass spectrometry.</title>
        <authorList>
            <person name="Sekiguchi Y."/>
            <person name="Tourlousse D.M."/>
        </authorList>
    </citation>
    <scope>NUCLEOTIDE SEQUENCE</scope>
    <source>
        <strain evidence="5">14</strain>
    </source>
</reference>
<dbReference type="Gene3D" id="3.50.50.60">
    <property type="entry name" value="FAD/NAD(P)-binding domain"/>
    <property type="match status" value="2"/>
</dbReference>
<evidence type="ECO:0000313" key="6">
    <source>
        <dbReference type="Proteomes" id="UP001144396"/>
    </source>
</evidence>